<feature type="transmembrane region" description="Helical" evidence="1">
    <location>
        <begin position="172"/>
        <end position="190"/>
    </location>
</feature>
<feature type="transmembrane region" description="Helical" evidence="1">
    <location>
        <begin position="141"/>
        <end position="160"/>
    </location>
</feature>
<feature type="domain" description="MgtC/SapB/SrpB/YhiD N-terminal" evidence="2">
    <location>
        <begin position="10"/>
        <end position="130"/>
    </location>
</feature>
<evidence type="ECO:0000313" key="5">
    <source>
        <dbReference type="Proteomes" id="UP001526246"/>
    </source>
</evidence>
<dbReference type="InterPro" id="IPR025105">
    <property type="entry name" value="DUF4010"/>
</dbReference>
<gene>
    <name evidence="4" type="ORF">OMW55_02370</name>
</gene>
<feature type="transmembrane region" description="Helical" evidence="1">
    <location>
        <begin position="233"/>
        <end position="255"/>
    </location>
</feature>
<dbReference type="RefSeq" id="WP_264880526.1">
    <property type="nucleotide sequence ID" value="NZ_JAPDOB010000001.1"/>
</dbReference>
<organism evidence="4 5">
    <name type="scientific">Sphingomonas arvum</name>
    <dbReference type="NCBI Taxonomy" id="2992113"/>
    <lineage>
        <taxon>Bacteria</taxon>
        <taxon>Pseudomonadati</taxon>
        <taxon>Pseudomonadota</taxon>
        <taxon>Alphaproteobacteria</taxon>
        <taxon>Sphingomonadales</taxon>
        <taxon>Sphingomonadaceae</taxon>
        <taxon>Sphingomonas</taxon>
    </lineage>
</organism>
<keyword evidence="5" id="KW-1185">Reference proteome</keyword>
<sequence length="415" mass="41858">MLPLDLALSLLAALAAGLMLGVERGWQLRGEPDGSRVAGVRTFALIGAAGGLAALLGRLLHPLVAVAIAGTAAGLLLLGYARAGERSVTNMLAAAVALALGLVAGADQPMLAVAFAAVVTLLLAARQQLHGLLERLGPEDVQAFARYAVIVAAVLPFLPNRSFGPYGAWNPFQLWLVVVLVTGFSFAGYIANRLVGASKGTLATALIGGAYSSTAVTATLARRIGAGEPGPYAAGIALATAVMYLRVALLMALLSPSTLPAFALLLGPAAIAGWAAALCVWLRERRLAEAASAPPPGNPVELLPALGFVVIVAAGALLTRWAQARFGSSGTAVTLFITGSFDVDASIVTLGQLSVTAIARDLAALAVAGTILANMGLKIGVVVAYAGRKGRTAALALSASTAVLLVTAGLAALRL</sequence>
<dbReference type="Pfam" id="PF13194">
    <property type="entry name" value="DUF4010"/>
    <property type="match status" value="1"/>
</dbReference>
<feature type="transmembrane region" description="Helical" evidence="1">
    <location>
        <begin position="261"/>
        <end position="282"/>
    </location>
</feature>
<accession>A0ABT3JC62</accession>
<protein>
    <submittedName>
        <fullName evidence="4">DUF4010 domain-containing protein</fullName>
    </submittedName>
</protein>
<keyword evidence="1" id="KW-0812">Transmembrane</keyword>
<feature type="transmembrane region" description="Helical" evidence="1">
    <location>
        <begin position="202"/>
        <end position="221"/>
    </location>
</feature>
<feature type="transmembrane region" description="Helical" evidence="1">
    <location>
        <begin position="328"/>
        <end position="350"/>
    </location>
</feature>
<keyword evidence="1" id="KW-1133">Transmembrane helix</keyword>
<feature type="transmembrane region" description="Helical" evidence="1">
    <location>
        <begin position="63"/>
        <end position="81"/>
    </location>
</feature>
<proteinExistence type="predicted"/>
<feature type="transmembrane region" description="Helical" evidence="1">
    <location>
        <begin position="362"/>
        <end position="387"/>
    </location>
</feature>
<dbReference type="Pfam" id="PF02308">
    <property type="entry name" value="MgtC"/>
    <property type="match status" value="1"/>
</dbReference>
<comment type="caution">
    <text evidence="4">The sequence shown here is derived from an EMBL/GenBank/DDBJ whole genome shotgun (WGS) entry which is preliminary data.</text>
</comment>
<feature type="transmembrane region" description="Helical" evidence="1">
    <location>
        <begin position="87"/>
        <end position="104"/>
    </location>
</feature>
<evidence type="ECO:0000259" key="3">
    <source>
        <dbReference type="Pfam" id="PF13194"/>
    </source>
</evidence>
<feature type="transmembrane region" description="Helical" evidence="1">
    <location>
        <begin position="111"/>
        <end position="129"/>
    </location>
</feature>
<evidence type="ECO:0000256" key="1">
    <source>
        <dbReference type="SAM" id="Phobius"/>
    </source>
</evidence>
<reference evidence="4 5" key="1">
    <citation type="submission" date="2022-10" db="EMBL/GenBank/DDBJ databases">
        <title>Sphingomonas sp.</title>
        <authorList>
            <person name="Jin C."/>
        </authorList>
    </citation>
    <scope>NUCLEOTIDE SEQUENCE [LARGE SCALE GENOMIC DNA]</scope>
    <source>
        <strain evidence="4 5">BN140010</strain>
    </source>
</reference>
<feature type="transmembrane region" description="Helical" evidence="1">
    <location>
        <begin position="37"/>
        <end position="56"/>
    </location>
</feature>
<feature type="transmembrane region" description="Helical" evidence="1">
    <location>
        <begin position="302"/>
        <end position="322"/>
    </location>
</feature>
<dbReference type="PANTHER" id="PTHR39084">
    <property type="entry name" value="MEMBRANE PROTEIN-RELATED"/>
    <property type="match status" value="1"/>
</dbReference>
<evidence type="ECO:0000313" key="4">
    <source>
        <dbReference type="EMBL" id="MCW3796655.1"/>
    </source>
</evidence>
<dbReference type="PANTHER" id="PTHR39084:SF1">
    <property type="entry name" value="DUF4010 DOMAIN-CONTAINING PROTEIN"/>
    <property type="match status" value="1"/>
</dbReference>
<dbReference type="Proteomes" id="UP001526246">
    <property type="component" value="Unassembled WGS sequence"/>
</dbReference>
<evidence type="ECO:0000259" key="2">
    <source>
        <dbReference type="Pfam" id="PF02308"/>
    </source>
</evidence>
<feature type="transmembrane region" description="Helical" evidence="1">
    <location>
        <begin position="393"/>
        <end position="413"/>
    </location>
</feature>
<name>A0ABT3JC62_9SPHN</name>
<dbReference type="InterPro" id="IPR049177">
    <property type="entry name" value="MgtC_SapB_SrpB_YhiD_N"/>
</dbReference>
<feature type="domain" description="DUF4010" evidence="3">
    <location>
        <begin position="179"/>
        <end position="384"/>
    </location>
</feature>
<dbReference type="EMBL" id="JAPDOB010000001">
    <property type="protein sequence ID" value="MCW3796655.1"/>
    <property type="molecule type" value="Genomic_DNA"/>
</dbReference>
<keyword evidence="1" id="KW-0472">Membrane</keyword>